<dbReference type="Proteomes" id="UP000321577">
    <property type="component" value="Unassembled WGS sequence"/>
</dbReference>
<dbReference type="InterPro" id="IPR036866">
    <property type="entry name" value="RibonucZ/Hydroxyglut_hydro"/>
</dbReference>
<proteinExistence type="predicted"/>
<dbReference type="RefSeq" id="WP_146850451.1">
    <property type="nucleotide sequence ID" value="NZ_BKAG01000012.1"/>
</dbReference>
<dbReference type="Gene3D" id="3.60.15.10">
    <property type="entry name" value="Ribonuclease Z/Hydroxyacylglutathione hydrolase-like"/>
    <property type="match status" value="1"/>
</dbReference>
<keyword evidence="3" id="KW-1185">Reference proteome</keyword>
<organism evidence="2 3">
    <name type="scientific">Brevifollis gellanilyticus</name>
    <dbReference type="NCBI Taxonomy" id="748831"/>
    <lineage>
        <taxon>Bacteria</taxon>
        <taxon>Pseudomonadati</taxon>
        <taxon>Verrucomicrobiota</taxon>
        <taxon>Verrucomicrobiia</taxon>
        <taxon>Verrucomicrobiales</taxon>
        <taxon>Verrucomicrobiaceae</taxon>
    </lineage>
</organism>
<dbReference type="InterPro" id="IPR001279">
    <property type="entry name" value="Metallo-B-lactamas"/>
</dbReference>
<sequence length="261" mass="29650">MSDFSLTFLGTGTSVGVPMIGCDCETCRSTDPRDNRLRSSIWIRTPEMAWVVDTGPDFRTQCLRAGIRHLDAALFTHPHMDHLTGFDELRRFTIPPEVFIPVYALPSCLEVLQRMFSYAFDPSNHYRGYLKPFPKPIHGPFQLGETLVTPLPVKHGKVEAIGFLFTRHNQKLCAYIPDVKVLLPETVTALTGVDTLIIDALRHTEHPTHLTFAEALEVHGQVLARRTFFTHLQCEIMHSREEPKLPPDVKIAYDGMELTWD</sequence>
<protein>
    <submittedName>
        <fullName evidence="2">MBL fold metallo-hydrolase</fullName>
    </submittedName>
</protein>
<keyword evidence="2" id="KW-0378">Hydrolase</keyword>
<dbReference type="GO" id="GO:0016787">
    <property type="term" value="F:hydrolase activity"/>
    <property type="evidence" value="ECO:0007669"/>
    <property type="project" value="UniProtKB-KW"/>
</dbReference>
<name>A0A512M824_9BACT</name>
<gene>
    <name evidence="2" type="ORF">BGE01nite_21680</name>
</gene>
<dbReference type="EMBL" id="BKAG01000012">
    <property type="protein sequence ID" value="GEP42877.1"/>
    <property type="molecule type" value="Genomic_DNA"/>
</dbReference>
<evidence type="ECO:0000313" key="3">
    <source>
        <dbReference type="Proteomes" id="UP000321577"/>
    </source>
</evidence>
<evidence type="ECO:0000313" key="2">
    <source>
        <dbReference type="EMBL" id="GEP42877.1"/>
    </source>
</evidence>
<dbReference type="PANTHER" id="PTHR42663:SF6">
    <property type="entry name" value="HYDROLASE C777.06C-RELATED"/>
    <property type="match status" value="1"/>
</dbReference>
<accession>A0A512M824</accession>
<comment type="caution">
    <text evidence="2">The sequence shown here is derived from an EMBL/GenBank/DDBJ whole genome shotgun (WGS) entry which is preliminary data.</text>
</comment>
<evidence type="ECO:0000259" key="1">
    <source>
        <dbReference type="Pfam" id="PF12706"/>
    </source>
</evidence>
<dbReference type="Pfam" id="PF12706">
    <property type="entry name" value="Lactamase_B_2"/>
    <property type="match status" value="1"/>
</dbReference>
<dbReference type="CDD" id="cd16279">
    <property type="entry name" value="metallo-hydrolase-like_MBL-fold"/>
    <property type="match status" value="1"/>
</dbReference>
<dbReference type="AlphaFoldDB" id="A0A512M824"/>
<dbReference type="SUPFAM" id="SSF56281">
    <property type="entry name" value="Metallo-hydrolase/oxidoreductase"/>
    <property type="match status" value="1"/>
</dbReference>
<dbReference type="OrthoDB" id="9800940at2"/>
<dbReference type="PANTHER" id="PTHR42663">
    <property type="entry name" value="HYDROLASE C777.06C-RELATED-RELATED"/>
    <property type="match status" value="1"/>
</dbReference>
<reference evidence="2 3" key="1">
    <citation type="submission" date="2019-07" db="EMBL/GenBank/DDBJ databases">
        <title>Whole genome shotgun sequence of Brevifollis gellanilyticus NBRC 108608.</title>
        <authorList>
            <person name="Hosoyama A."/>
            <person name="Uohara A."/>
            <person name="Ohji S."/>
            <person name="Ichikawa N."/>
        </authorList>
    </citation>
    <scope>NUCLEOTIDE SEQUENCE [LARGE SCALE GENOMIC DNA]</scope>
    <source>
        <strain evidence="2 3">NBRC 108608</strain>
    </source>
</reference>
<feature type="domain" description="Metallo-beta-lactamase" evidence="1">
    <location>
        <begin position="51"/>
        <end position="231"/>
    </location>
</feature>